<comment type="cofactor">
    <cofactor evidence="1">
        <name>a divalent metal cation</name>
        <dbReference type="ChEBI" id="CHEBI:60240"/>
    </cofactor>
</comment>
<dbReference type="CDD" id="cd00841">
    <property type="entry name" value="MPP_YfcE"/>
    <property type="match status" value="1"/>
</dbReference>
<dbReference type="EC" id="3.1.4.-" evidence="1"/>
<dbReference type="InterPro" id="IPR041802">
    <property type="entry name" value="MPP_YfcE"/>
</dbReference>
<evidence type="ECO:0000256" key="1">
    <source>
        <dbReference type="RuleBase" id="RU362039"/>
    </source>
</evidence>
<dbReference type="Gene3D" id="3.60.21.10">
    <property type="match status" value="1"/>
</dbReference>
<dbReference type="GO" id="GO:0046872">
    <property type="term" value="F:metal ion binding"/>
    <property type="evidence" value="ECO:0007669"/>
    <property type="project" value="UniProtKB-KW"/>
</dbReference>
<dbReference type="InterPro" id="IPR053193">
    <property type="entry name" value="MetalloPDE_YfcE-like"/>
</dbReference>
<evidence type="ECO:0000313" key="3">
    <source>
        <dbReference type="EMBL" id="GBF09744.1"/>
    </source>
</evidence>
<sequence>MLVGVISDTHDNLALARRAGEIFAREGVEAVIHLGDYVAPFTLAELLGVVGGKAVFYGVFGNNDGERLGLSRVAGGFGASLLDPPATVSIGGRRLLLLHGFGSPENTVELVDALAMSGRWDAVLYGHTHKARVERVGGSLVLNPGDGGGSLEKPSAAILDLESMEARLVSLEG</sequence>
<dbReference type="GO" id="GO:0016787">
    <property type="term" value="F:hydrolase activity"/>
    <property type="evidence" value="ECO:0007669"/>
    <property type="project" value="UniProtKB-UniRule"/>
</dbReference>
<comment type="caution">
    <text evidence="3">The sequence shown here is derived from an EMBL/GenBank/DDBJ whole genome shotgun (WGS) entry which is preliminary data.</text>
</comment>
<dbReference type="OrthoDB" id="9959at2157"/>
<feature type="domain" description="Calcineurin-like phosphoesterase" evidence="2">
    <location>
        <begin position="1"/>
        <end position="163"/>
    </location>
</feature>
<accession>A0A401HBF7</accession>
<reference evidence="3 4" key="1">
    <citation type="submission" date="2017-02" db="EMBL/GenBank/DDBJ databases">
        <title>isolation and characterization of a novel temperate virus Aeropyrum globular virus 1 infecting hyperthermophilic archaeon Aeropyrum.</title>
        <authorList>
            <person name="Yumiya M."/>
            <person name="Yoshida T."/>
            <person name="Sako Y."/>
        </authorList>
    </citation>
    <scope>NUCLEOTIDE SEQUENCE [LARGE SCALE GENOMIC DNA]</scope>
    <source>
        <strain evidence="3 4">YK1-12-2013</strain>
    </source>
</reference>
<dbReference type="Proteomes" id="UP000291213">
    <property type="component" value="Unassembled WGS sequence"/>
</dbReference>
<keyword evidence="1" id="KW-0479">Metal-binding</keyword>
<dbReference type="AlphaFoldDB" id="A0A401HBF7"/>
<comment type="similarity">
    <text evidence="1">Belongs to the metallophosphoesterase superfamily. YfcE family.</text>
</comment>
<name>A0A401HBF7_AERPX</name>
<dbReference type="Pfam" id="PF12850">
    <property type="entry name" value="Metallophos_2"/>
    <property type="match status" value="1"/>
</dbReference>
<evidence type="ECO:0000259" key="2">
    <source>
        <dbReference type="Pfam" id="PF12850"/>
    </source>
</evidence>
<proteinExistence type="inferred from homology"/>
<dbReference type="InterPro" id="IPR029052">
    <property type="entry name" value="Metallo-depent_PP-like"/>
</dbReference>
<dbReference type="NCBIfam" id="TIGR00040">
    <property type="entry name" value="yfcE"/>
    <property type="match status" value="1"/>
</dbReference>
<evidence type="ECO:0000313" key="4">
    <source>
        <dbReference type="Proteomes" id="UP000291213"/>
    </source>
</evidence>
<gene>
    <name evidence="3" type="ORF">apy_14690</name>
</gene>
<dbReference type="InterPro" id="IPR024654">
    <property type="entry name" value="Calcineurin-like_PHP_lpxH"/>
</dbReference>
<dbReference type="EMBL" id="BDMD01000093">
    <property type="protein sequence ID" value="GBF09744.1"/>
    <property type="molecule type" value="Genomic_DNA"/>
</dbReference>
<dbReference type="InterPro" id="IPR000979">
    <property type="entry name" value="Phosphodiesterase_MJ0936/Vps29"/>
</dbReference>
<protein>
    <recommendedName>
        <fullName evidence="1">Phosphoesterase</fullName>
        <ecNumber evidence="1">3.1.4.-</ecNumber>
    </recommendedName>
</protein>
<dbReference type="PANTHER" id="PTHR43165:SF1">
    <property type="entry name" value="PHOSPHODIESTERASE MJ0936"/>
    <property type="match status" value="1"/>
</dbReference>
<organism evidence="3 4">
    <name type="scientific">Aeropyrum pernix</name>
    <dbReference type="NCBI Taxonomy" id="56636"/>
    <lineage>
        <taxon>Archaea</taxon>
        <taxon>Thermoproteota</taxon>
        <taxon>Thermoprotei</taxon>
        <taxon>Desulfurococcales</taxon>
        <taxon>Desulfurococcaceae</taxon>
        <taxon>Aeropyrum</taxon>
    </lineage>
</organism>
<dbReference type="SUPFAM" id="SSF56300">
    <property type="entry name" value="Metallo-dependent phosphatases"/>
    <property type="match status" value="1"/>
</dbReference>
<dbReference type="PANTHER" id="PTHR43165">
    <property type="entry name" value="METALLOPHOSPHOESTERASE"/>
    <property type="match status" value="1"/>
</dbReference>
<dbReference type="RefSeq" id="WP_131160679.1">
    <property type="nucleotide sequence ID" value="NZ_BDMD01000093.1"/>
</dbReference>